<proteinExistence type="predicted"/>
<keyword evidence="4" id="KW-1185">Reference proteome</keyword>
<protein>
    <recommendedName>
        <fullName evidence="2">SPX domain-containing protein</fullName>
    </recommendedName>
</protein>
<gene>
    <name evidence="3" type="ORF">HYH03_004084</name>
</gene>
<dbReference type="AlphaFoldDB" id="A0A836C3L9"/>
<sequence>MKFGKVLKVSSENMPEEMASLFLRYKELKKQIKAISSSTRGASAVAQEKQASASPGRSGTGTGSSGAAVTAPALSPEEAAFIGTLNEDLARFNSYFQDKEEEAVIRHAALCDELAAAAAAAGVPLPAALLADQGMEPIGPLQVSGGHEQEEGGPAPAAPAAQPAEAGERPCAEGASPGSEGTSGAPAAAEPASGSVQGHGRPPHNHHPHGHAHGHGHHSPSPASTLQSVRARLVQFHGEMVLLLHWSLLNYAAVVKILKKHDKATGVLLRAPYLANVLQQPFSSTTIMSRLARRAEELMVAATHLAPGAAGAAAAAAALAGAQAGAARGAQAPAQAAAAGLGARGAAPAAAAAVSASDASTLTYAAMGDAVAPPGAAEQPLVGSTMHALQTWDTLRKTAITPSTVLSSEAEQPGGRQAPKREADTPAAEGEAAAAEPAAKAARTEDA</sequence>
<feature type="region of interest" description="Disordered" evidence="1">
    <location>
        <begin position="139"/>
        <end position="226"/>
    </location>
</feature>
<dbReference type="OrthoDB" id="6493944at2759"/>
<evidence type="ECO:0000313" key="3">
    <source>
        <dbReference type="EMBL" id="KAG2497814.1"/>
    </source>
</evidence>
<comment type="caution">
    <text evidence="3">The sequence shown here is derived from an EMBL/GenBank/DDBJ whole genome shotgun (WGS) entry which is preliminary data.</text>
</comment>
<dbReference type="Proteomes" id="UP000612055">
    <property type="component" value="Unassembled WGS sequence"/>
</dbReference>
<organism evidence="3 4">
    <name type="scientific">Edaphochlamys debaryana</name>
    <dbReference type="NCBI Taxonomy" id="47281"/>
    <lineage>
        <taxon>Eukaryota</taxon>
        <taxon>Viridiplantae</taxon>
        <taxon>Chlorophyta</taxon>
        <taxon>core chlorophytes</taxon>
        <taxon>Chlorophyceae</taxon>
        <taxon>CS clade</taxon>
        <taxon>Chlamydomonadales</taxon>
        <taxon>Chlamydomonadales incertae sedis</taxon>
        <taxon>Edaphochlamys</taxon>
    </lineage>
</organism>
<reference evidence="3" key="1">
    <citation type="journal article" date="2020" name="bioRxiv">
        <title>Comparative genomics of Chlamydomonas.</title>
        <authorList>
            <person name="Craig R.J."/>
            <person name="Hasan A.R."/>
            <person name="Ness R.W."/>
            <person name="Keightley P.D."/>
        </authorList>
    </citation>
    <scope>NUCLEOTIDE SEQUENCE</scope>
    <source>
        <strain evidence="3">CCAP 11/70</strain>
    </source>
</reference>
<dbReference type="PANTHER" id="PTHR45978:SF7">
    <property type="entry name" value="SPX DOMAIN-CONTAINING PROTEIN 4"/>
    <property type="match status" value="1"/>
</dbReference>
<feature type="domain" description="SPX" evidence="2">
    <location>
        <begin position="1"/>
        <end position="275"/>
    </location>
</feature>
<dbReference type="Pfam" id="PF03105">
    <property type="entry name" value="SPX"/>
    <property type="match status" value="1"/>
</dbReference>
<feature type="region of interest" description="Disordered" evidence="1">
    <location>
        <begin position="37"/>
        <end position="69"/>
    </location>
</feature>
<feature type="compositionally biased region" description="Basic residues" evidence="1">
    <location>
        <begin position="201"/>
        <end position="218"/>
    </location>
</feature>
<evidence type="ECO:0000256" key="1">
    <source>
        <dbReference type="SAM" id="MobiDB-lite"/>
    </source>
</evidence>
<dbReference type="PANTHER" id="PTHR45978">
    <property type="entry name" value="SPX DOMAIN-CONTAINING PROTEIN 3"/>
    <property type="match status" value="1"/>
</dbReference>
<evidence type="ECO:0000259" key="2">
    <source>
        <dbReference type="PROSITE" id="PS51382"/>
    </source>
</evidence>
<dbReference type="EMBL" id="JAEHOE010000012">
    <property type="protein sequence ID" value="KAG2497814.1"/>
    <property type="molecule type" value="Genomic_DNA"/>
</dbReference>
<feature type="compositionally biased region" description="Low complexity" evidence="1">
    <location>
        <begin position="425"/>
        <end position="441"/>
    </location>
</feature>
<feature type="compositionally biased region" description="Low complexity" evidence="1">
    <location>
        <begin position="172"/>
        <end position="200"/>
    </location>
</feature>
<accession>A0A836C3L9</accession>
<evidence type="ECO:0000313" key="4">
    <source>
        <dbReference type="Proteomes" id="UP000612055"/>
    </source>
</evidence>
<dbReference type="InterPro" id="IPR031142">
    <property type="entry name" value="SPX_prot"/>
</dbReference>
<feature type="compositionally biased region" description="Low complexity" evidence="1">
    <location>
        <begin position="152"/>
        <end position="165"/>
    </location>
</feature>
<dbReference type="GO" id="GO:0016036">
    <property type="term" value="P:cellular response to phosphate starvation"/>
    <property type="evidence" value="ECO:0007669"/>
    <property type="project" value="InterPro"/>
</dbReference>
<dbReference type="PROSITE" id="PS51382">
    <property type="entry name" value="SPX"/>
    <property type="match status" value="1"/>
</dbReference>
<dbReference type="InterPro" id="IPR004331">
    <property type="entry name" value="SPX_dom"/>
</dbReference>
<name>A0A836C3L9_9CHLO</name>
<feature type="region of interest" description="Disordered" evidence="1">
    <location>
        <begin position="402"/>
        <end position="447"/>
    </location>
</feature>